<gene>
    <name evidence="1" type="ORF">ACFO3R_31010</name>
</gene>
<proteinExistence type="predicted"/>
<evidence type="ECO:0000313" key="1">
    <source>
        <dbReference type="EMBL" id="MFC4190772.1"/>
    </source>
</evidence>
<reference evidence="2" key="1">
    <citation type="journal article" date="2019" name="Int. J. Syst. Evol. Microbiol.">
        <title>The Global Catalogue of Microorganisms (GCM) 10K type strain sequencing project: providing services to taxonomists for standard genome sequencing and annotation.</title>
        <authorList>
            <consortium name="The Broad Institute Genomics Platform"/>
            <consortium name="The Broad Institute Genome Sequencing Center for Infectious Disease"/>
            <person name="Wu L."/>
            <person name="Ma J."/>
        </authorList>
    </citation>
    <scope>NUCLEOTIDE SEQUENCE [LARGE SCALE GENOMIC DNA]</scope>
    <source>
        <strain evidence="2">CCM 3243</strain>
    </source>
</reference>
<comment type="caution">
    <text evidence="1">The sequence shown here is derived from an EMBL/GenBank/DDBJ whole genome shotgun (WGS) entry which is preliminary data.</text>
</comment>
<sequence length="119" mass="13141">MIDPKQESVNSRCRAVASREWRRVVPVLKLAVGLGEVNTTVLMDYCISAARIDQCEREPSENGLLVRGERGWQKNGATTIAGQYRAQLACYVRELGLSPSARTAITASDPDDDDSDVWD</sequence>
<protein>
    <submittedName>
        <fullName evidence="1">P27 family phage terminase small subunit</fullName>
    </submittedName>
</protein>
<accession>A0ABV8NF44</accession>
<evidence type="ECO:0000313" key="2">
    <source>
        <dbReference type="Proteomes" id="UP001595871"/>
    </source>
</evidence>
<dbReference type="Pfam" id="PF05119">
    <property type="entry name" value="Terminase_4"/>
    <property type="match status" value="1"/>
</dbReference>
<keyword evidence="2" id="KW-1185">Reference proteome</keyword>
<dbReference type="RefSeq" id="WP_307817165.1">
    <property type="nucleotide sequence ID" value="NZ_BAAAYA010000006.1"/>
</dbReference>
<dbReference type="InterPro" id="IPR006448">
    <property type="entry name" value="Phage_term_ssu_P27"/>
</dbReference>
<dbReference type="Proteomes" id="UP001595871">
    <property type="component" value="Unassembled WGS sequence"/>
</dbReference>
<organism evidence="1 2">
    <name type="scientific">Streptomyces flavovirens</name>
    <dbReference type="NCBI Taxonomy" id="52258"/>
    <lineage>
        <taxon>Bacteria</taxon>
        <taxon>Bacillati</taxon>
        <taxon>Actinomycetota</taxon>
        <taxon>Actinomycetes</taxon>
        <taxon>Kitasatosporales</taxon>
        <taxon>Streptomycetaceae</taxon>
        <taxon>Streptomyces</taxon>
    </lineage>
</organism>
<name>A0ABV8NF44_9ACTN</name>
<dbReference type="EMBL" id="JBHSCF010000057">
    <property type="protein sequence ID" value="MFC4190772.1"/>
    <property type="molecule type" value="Genomic_DNA"/>
</dbReference>